<dbReference type="Gene3D" id="2.60.120.650">
    <property type="entry name" value="Cupin"/>
    <property type="match status" value="2"/>
</dbReference>
<dbReference type="InterPro" id="IPR050910">
    <property type="entry name" value="JMJD6_ArgDemeth/LysHydrox"/>
</dbReference>
<dbReference type="GO" id="GO:0016706">
    <property type="term" value="F:2-oxoglutarate-dependent dioxygenase activity"/>
    <property type="evidence" value="ECO:0007669"/>
    <property type="project" value="TreeGrafter"/>
</dbReference>
<name>A0A6N2K3R5_SALVM</name>
<organism evidence="3">
    <name type="scientific">Salix viminalis</name>
    <name type="common">Common osier</name>
    <name type="synonym">Basket willow</name>
    <dbReference type="NCBI Taxonomy" id="40686"/>
    <lineage>
        <taxon>Eukaryota</taxon>
        <taxon>Viridiplantae</taxon>
        <taxon>Streptophyta</taxon>
        <taxon>Embryophyta</taxon>
        <taxon>Tracheophyta</taxon>
        <taxon>Spermatophyta</taxon>
        <taxon>Magnoliopsida</taxon>
        <taxon>eudicotyledons</taxon>
        <taxon>Gunneridae</taxon>
        <taxon>Pentapetalae</taxon>
        <taxon>rosids</taxon>
        <taxon>fabids</taxon>
        <taxon>Malpighiales</taxon>
        <taxon>Salicaceae</taxon>
        <taxon>Saliceae</taxon>
        <taxon>Salix</taxon>
    </lineage>
</organism>
<evidence type="ECO:0000313" key="3">
    <source>
        <dbReference type="EMBL" id="VFU22896.1"/>
    </source>
</evidence>
<gene>
    <name evidence="3" type="ORF">SVIM_LOCUS28594</name>
</gene>
<reference evidence="3" key="1">
    <citation type="submission" date="2019-03" db="EMBL/GenBank/DDBJ databases">
        <authorList>
            <person name="Mank J."/>
            <person name="Almeida P."/>
        </authorList>
    </citation>
    <scope>NUCLEOTIDE SEQUENCE</scope>
    <source>
        <strain evidence="3">78183</strain>
    </source>
</reference>
<dbReference type="GO" id="GO:0005737">
    <property type="term" value="C:cytoplasm"/>
    <property type="evidence" value="ECO:0007669"/>
    <property type="project" value="TreeGrafter"/>
</dbReference>
<dbReference type="EMBL" id="CAADRP010000091">
    <property type="protein sequence ID" value="VFU22896.1"/>
    <property type="molecule type" value="Genomic_DNA"/>
</dbReference>
<proteinExistence type="inferred from homology"/>
<protein>
    <recommendedName>
        <fullName evidence="2">JmjC domain-containing protein</fullName>
    </recommendedName>
</protein>
<dbReference type="GO" id="GO:0043565">
    <property type="term" value="F:sequence-specific DNA binding"/>
    <property type="evidence" value="ECO:0007669"/>
    <property type="project" value="TreeGrafter"/>
</dbReference>
<dbReference type="GO" id="GO:0045905">
    <property type="term" value="P:positive regulation of translational termination"/>
    <property type="evidence" value="ECO:0007669"/>
    <property type="project" value="TreeGrafter"/>
</dbReference>
<dbReference type="PANTHER" id="PTHR12480">
    <property type="entry name" value="ARGININE DEMETHYLASE AND LYSYL-HYDROXYLASE JMJD"/>
    <property type="match status" value="1"/>
</dbReference>
<dbReference type="AlphaFoldDB" id="A0A6N2K3R5"/>
<accession>A0A6N2K3R5</accession>
<dbReference type="Pfam" id="PF13621">
    <property type="entry name" value="Cupin_8"/>
    <property type="match status" value="1"/>
</dbReference>
<sequence length="568" mass="65675">MGIEIGGSIEKVNGKEISYNEFVERYLAKNQPVVLTGLMDGWRACKDWVFDNGKPNLKLFSTHFGNSKVQVADCGTKEFTDQKRVEMTVSEFIDHWIDDRECGGASNSFQEGNGKFVLYLKDWHFVTVQVLNFDSMIELYILIMSGSVEAFTPVGFIAQEQLLKWETLQRMDNSATMTTVKYRTDQSRNVEQIVSGEKEYPEYVAYKTPLFFCDDWLNLYLDHHRMHNDSDTCQENDGISCSDYRFVYMGAKVRLNVVANIFLSLDPGLLFTLMSSGHIVGQRMCVGRRNGFFYLLPNVILGCKNCVYDIFDDVSETNFPGFKKAIWLECSQEQNEIIFVPSGWYHQVHNLEDTISINHNWFNAYNLSWVLDLLSRDYKEAKEYIEDIRDICDDFEGLCQRNLAANTGMNFSDFFIFLSRFFLANILQLCCQLREDGMSGWSSSKMAKHLVFNLASIRRIALKLTSMDFVAGNHGFFLDLMETLDDPNFLELCLDVGRIYGKIHEQQNCSFDTKKAWMVEFLDYSSHIRNLEDFVKFIDYSVAKLSATFSEEFFLVSGLNNWPLFEDQ</sequence>
<dbReference type="PANTHER" id="PTHR12480:SF6">
    <property type="entry name" value="2-OXOGLUTARATE AND IRON-DEPENDENT OXYGENASE JMJD4"/>
    <property type="match status" value="1"/>
</dbReference>
<dbReference type="PROSITE" id="PS51184">
    <property type="entry name" value="JMJC"/>
    <property type="match status" value="1"/>
</dbReference>
<evidence type="ECO:0000256" key="1">
    <source>
        <dbReference type="ARBA" id="ARBA00006801"/>
    </source>
</evidence>
<comment type="similarity">
    <text evidence="1">Belongs to the JARID1 histone demethylase family.</text>
</comment>
<dbReference type="InterPro" id="IPR003347">
    <property type="entry name" value="JmjC_dom"/>
</dbReference>
<dbReference type="InterPro" id="IPR041667">
    <property type="entry name" value="Cupin_8"/>
</dbReference>
<dbReference type="SUPFAM" id="SSF51197">
    <property type="entry name" value="Clavaminate synthase-like"/>
    <property type="match status" value="1"/>
</dbReference>
<evidence type="ECO:0000259" key="2">
    <source>
        <dbReference type="PROSITE" id="PS51184"/>
    </source>
</evidence>
<dbReference type="GO" id="GO:0005634">
    <property type="term" value="C:nucleus"/>
    <property type="evidence" value="ECO:0007669"/>
    <property type="project" value="TreeGrafter"/>
</dbReference>
<feature type="domain" description="JmjC" evidence="2">
    <location>
        <begin position="197"/>
        <end position="378"/>
    </location>
</feature>